<evidence type="ECO:0000313" key="2">
    <source>
        <dbReference type="EMBL" id="KAK4120487.1"/>
    </source>
</evidence>
<organism evidence="2 3">
    <name type="scientific">Parathielavia appendiculata</name>
    <dbReference type="NCBI Taxonomy" id="2587402"/>
    <lineage>
        <taxon>Eukaryota</taxon>
        <taxon>Fungi</taxon>
        <taxon>Dikarya</taxon>
        <taxon>Ascomycota</taxon>
        <taxon>Pezizomycotina</taxon>
        <taxon>Sordariomycetes</taxon>
        <taxon>Sordariomycetidae</taxon>
        <taxon>Sordariales</taxon>
        <taxon>Chaetomiaceae</taxon>
        <taxon>Parathielavia</taxon>
    </lineage>
</organism>
<dbReference type="EMBL" id="MU853238">
    <property type="protein sequence ID" value="KAK4120487.1"/>
    <property type="molecule type" value="Genomic_DNA"/>
</dbReference>
<dbReference type="Proteomes" id="UP001302602">
    <property type="component" value="Unassembled WGS sequence"/>
</dbReference>
<keyword evidence="3" id="KW-1185">Reference proteome</keyword>
<feature type="compositionally biased region" description="Basic and acidic residues" evidence="1">
    <location>
        <begin position="1"/>
        <end position="11"/>
    </location>
</feature>
<reference evidence="2" key="2">
    <citation type="submission" date="2023-05" db="EMBL/GenBank/DDBJ databases">
        <authorList>
            <consortium name="Lawrence Berkeley National Laboratory"/>
            <person name="Steindorff A."/>
            <person name="Hensen N."/>
            <person name="Bonometti L."/>
            <person name="Westerberg I."/>
            <person name="Brannstrom I.O."/>
            <person name="Guillou S."/>
            <person name="Cros-Aarteil S."/>
            <person name="Calhoun S."/>
            <person name="Haridas S."/>
            <person name="Kuo A."/>
            <person name="Mondo S."/>
            <person name="Pangilinan J."/>
            <person name="Riley R."/>
            <person name="Labutti K."/>
            <person name="Andreopoulos B."/>
            <person name="Lipzen A."/>
            <person name="Chen C."/>
            <person name="Yanf M."/>
            <person name="Daum C."/>
            <person name="Ng V."/>
            <person name="Clum A."/>
            <person name="Ohm R."/>
            <person name="Martin F."/>
            <person name="Silar P."/>
            <person name="Natvig D."/>
            <person name="Lalanne C."/>
            <person name="Gautier V."/>
            <person name="Ament-Velasquez S.L."/>
            <person name="Kruys A."/>
            <person name="Hutchinson M.I."/>
            <person name="Powell A.J."/>
            <person name="Barry K."/>
            <person name="Miller A.N."/>
            <person name="Grigoriev I.V."/>
            <person name="Debuchy R."/>
            <person name="Gladieux P."/>
            <person name="Thoren M.H."/>
            <person name="Johannesson H."/>
        </authorList>
    </citation>
    <scope>NUCLEOTIDE SEQUENCE</scope>
    <source>
        <strain evidence="2">CBS 731.68</strain>
    </source>
</reference>
<protein>
    <submittedName>
        <fullName evidence="2">Uncharacterized protein</fullName>
    </submittedName>
</protein>
<dbReference type="GeneID" id="87830402"/>
<comment type="caution">
    <text evidence="2">The sequence shown here is derived from an EMBL/GenBank/DDBJ whole genome shotgun (WGS) entry which is preliminary data.</text>
</comment>
<feature type="region of interest" description="Disordered" evidence="1">
    <location>
        <begin position="1"/>
        <end position="71"/>
    </location>
</feature>
<dbReference type="RefSeq" id="XP_062644258.1">
    <property type="nucleotide sequence ID" value="XM_062793633.1"/>
</dbReference>
<accession>A0AAN6Z0I3</accession>
<gene>
    <name evidence="2" type="ORF">N657DRAFT_648983</name>
</gene>
<dbReference type="AlphaFoldDB" id="A0AAN6Z0I3"/>
<evidence type="ECO:0000313" key="3">
    <source>
        <dbReference type="Proteomes" id="UP001302602"/>
    </source>
</evidence>
<sequence>MPDPAGREPTADSRPGPTLRPHPTQHHHHAGPGSFLGGAAAEPPSGTGWPGAATVHEQVAGAASRDPSMSG</sequence>
<reference evidence="2" key="1">
    <citation type="journal article" date="2023" name="Mol. Phylogenet. Evol.">
        <title>Genome-scale phylogeny and comparative genomics of the fungal order Sordariales.</title>
        <authorList>
            <person name="Hensen N."/>
            <person name="Bonometti L."/>
            <person name="Westerberg I."/>
            <person name="Brannstrom I.O."/>
            <person name="Guillou S."/>
            <person name="Cros-Aarteil S."/>
            <person name="Calhoun S."/>
            <person name="Haridas S."/>
            <person name="Kuo A."/>
            <person name="Mondo S."/>
            <person name="Pangilinan J."/>
            <person name="Riley R."/>
            <person name="LaButti K."/>
            <person name="Andreopoulos B."/>
            <person name="Lipzen A."/>
            <person name="Chen C."/>
            <person name="Yan M."/>
            <person name="Daum C."/>
            <person name="Ng V."/>
            <person name="Clum A."/>
            <person name="Steindorff A."/>
            <person name="Ohm R.A."/>
            <person name="Martin F."/>
            <person name="Silar P."/>
            <person name="Natvig D.O."/>
            <person name="Lalanne C."/>
            <person name="Gautier V."/>
            <person name="Ament-Velasquez S.L."/>
            <person name="Kruys A."/>
            <person name="Hutchinson M.I."/>
            <person name="Powell A.J."/>
            <person name="Barry K."/>
            <person name="Miller A.N."/>
            <person name="Grigoriev I.V."/>
            <person name="Debuchy R."/>
            <person name="Gladieux P."/>
            <person name="Hiltunen Thoren M."/>
            <person name="Johannesson H."/>
        </authorList>
    </citation>
    <scope>NUCLEOTIDE SEQUENCE</scope>
    <source>
        <strain evidence="2">CBS 731.68</strain>
    </source>
</reference>
<evidence type="ECO:0000256" key="1">
    <source>
        <dbReference type="SAM" id="MobiDB-lite"/>
    </source>
</evidence>
<proteinExistence type="predicted"/>
<name>A0AAN6Z0I3_9PEZI</name>